<keyword evidence="2" id="KW-0378">Hydrolase</keyword>
<dbReference type="SUPFAM" id="SSF53474">
    <property type="entry name" value="alpha/beta-Hydrolases"/>
    <property type="match status" value="1"/>
</dbReference>
<sequence>MAQRFSRRGVLLAAGGAVVAGALISPAKADAAYSNVGTYGTTINGGGVSDPADVYHPNTSSPHQPWPVVLLLQGANVGRANYAGFARKVASYGFVVVVPDHTRVIFGVPGLYADGAEATWTVAWAAAENARAGSPLQGQIDAGKLLLTGHSFGGAAGLGLSTGLSTPPFTDLPIPAPPQLKAAAFYGTNNAVPGSPVIPPVANTIPVALIQGAADGVGSPANGLGTYSVLLGVPKLYVSVTGANHYGITDAQNPAGARPDLSPQTLNQADGVENIARWAALWLRAQLGDPVGTAWVYGIGDAVDAGVETQYAR</sequence>
<dbReference type="Gene3D" id="3.40.50.1820">
    <property type="entry name" value="alpha/beta hydrolase"/>
    <property type="match status" value="1"/>
</dbReference>
<feature type="signal peptide" evidence="1">
    <location>
        <begin position="1"/>
        <end position="31"/>
    </location>
</feature>
<evidence type="ECO:0000313" key="3">
    <source>
        <dbReference type="Proteomes" id="UP001595912"/>
    </source>
</evidence>
<reference evidence="3" key="1">
    <citation type="journal article" date="2019" name="Int. J. Syst. Evol. Microbiol.">
        <title>The Global Catalogue of Microorganisms (GCM) 10K type strain sequencing project: providing services to taxonomists for standard genome sequencing and annotation.</title>
        <authorList>
            <consortium name="The Broad Institute Genomics Platform"/>
            <consortium name="The Broad Institute Genome Sequencing Center for Infectious Disease"/>
            <person name="Wu L."/>
            <person name="Ma J."/>
        </authorList>
    </citation>
    <scope>NUCLEOTIDE SEQUENCE [LARGE SCALE GENOMIC DNA]</scope>
    <source>
        <strain evidence="3">CGMCC 4.7152</strain>
    </source>
</reference>
<keyword evidence="3" id="KW-1185">Reference proteome</keyword>
<dbReference type="InterPro" id="IPR006311">
    <property type="entry name" value="TAT_signal"/>
</dbReference>
<evidence type="ECO:0000256" key="1">
    <source>
        <dbReference type="SAM" id="SignalP"/>
    </source>
</evidence>
<feature type="chain" id="PRO_5047342877" evidence="1">
    <location>
        <begin position="32"/>
        <end position="313"/>
    </location>
</feature>
<evidence type="ECO:0000313" key="2">
    <source>
        <dbReference type="EMBL" id="MFC5001156.1"/>
    </source>
</evidence>
<dbReference type="Proteomes" id="UP001595912">
    <property type="component" value="Unassembled WGS sequence"/>
</dbReference>
<name>A0ABV9W2D8_9ACTN</name>
<proteinExistence type="predicted"/>
<dbReference type="EMBL" id="JBHSIU010000030">
    <property type="protein sequence ID" value="MFC5001156.1"/>
    <property type="molecule type" value="Genomic_DNA"/>
</dbReference>
<dbReference type="RefSeq" id="WP_380117886.1">
    <property type="nucleotide sequence ID" value="NZ_JBHSIU010000030.1"/>
</dbReference>
<accession>A0ABV9W2D8</accession>
<dbReference type="PROSITE" id="PS51318">
    <property type="entry name" value="TAT"/>
    <property type="match status" value="1"/>
</dbReference>
<dbReference type="GO" id="GO:0016787">
    <property type="term" value="F:hydrolase activity"/>
    <property type="evidence" value="ECO:0007669"/>
    <property type="project" value="UniProtKB-KW"/>
</dbReference>
<dbReference type="InterPro" id="IPR017395">
    <property type="entry name" value="Chlorophyllase-like"/>
</dbReference>
<organism evidence="2 3">
    <name type="scientific">Dactylosporangium cerinum</name>
    <dbReference type="NCBI Taxonomy" id="1434730"/>
    <lineage>
        <taxon>Bacteria</taxon>
        <taxon>Bacillati</taxon>
        <taxon>Actinomycetota</taxon>
        <taxon>Actinomycetes</taxon>
        <taxon>Micromonosporales</taxon>
        <taxon>Micromonosporaceae</taxon>
        <taxon>Dactylosporangium</taxon>
    </lineage>
</organism>
<dbReference type="PANTHER" id="PTHR33428:SF14">
    <property type="entry name" value="CARBOXYLESTERASE TYPE B DOMAIN-CONTAINING PROTEIN"/>
    <property type="match status" value="1"/>
</dbReference>
<keyword evidence="1" id="KW-0732">Signal</keyword>
<dbReference type="PANTHER" id="PTHR33428">
    <property type="entry name" value="CHLOROPHYLLASE-2, CHLOROPLASTIC"/>
    <property type="match status" value="1"/>
</dbReference>
<comment type="caution">
    <text evidence="2">The sequence shown here is derived from an EMBL/GenBank/DDBJ whole genome shotgun (WGS) entry which is preliminary data.</text>
</comment>
<gene>
    <name evidence="2" type="ORF">ACFPIJ_25370</name>
</gene>
<protein>
    <submittedName>
        <fullName evidence="2">Alpha/beta hydrolase family protein</fullName>
    </submittedName>
</protein>
<dbReference type="Pfam" id="PF07224">
    <property type="entry name" value="Chlorophyllase"/>
    <property type="match status" value="1"/>
</dbReference>
<dbReference type="InterPro" id="IPR029058">
    <property type="entry name" value="AB_hydrolase_fold"/>
</dbReference>